<dbReference type="SUPFAM" id="SSF51569">
    <property type="entry name" value="Aldolase"/>
    <property type="match status" value="1"/>
</dbReference>
<keyword evidence="4" id="KW-1185">Reference proteome</keyword>
<evidence type="ECO:0000313" key="4">
    <source>
        <dbReference type="Proteomes" id="UP000298416"/>
    </source>
</evidence>
<accession>A0A8X8YE58</accession>
<dbReference type="GO" id="GO:0004419">
    <property type="term" value="F:hydroxymethylglutaryl-CoA lyase activity"/>
    <property type="evidence" value="ECO:0007669"/>
    <property type="project" value="TreeGrafter"/>
</dbReference>
<dbReference type="GO" id="GO:0046951">
    <property type="term" value="P:ketone body biosynthetic process"/>
    <property type="evidence" value="ECO:0007669"/>
    <property type="project" value="TreeGrafter"/>
</dbReference>
<evidence type="ECO:0000256" key="2">
    <source>
        <dbReference type="ARBA" id="ARBA00023239"/>
    </source>
</evidence>
<dbReference type="GO" id="GO:0046872">
    <property type="term" value="F:metal ion binding"/>
    <property type="evidence" value="ECO:0007669"/>
    <property type="project" value="UniProtKB-KW"/>
</dbReference>
<dbReference type="PANTHER" id="PTHR42738:SF15">
    <property type="entry name" value="HYDROXYMETHYLGLUTARYL-COA LYASE"/>
    <property type="match status" value="1"/>
</dbReference>
<dbReference type="InterPro" id="IPR013785">
    <property type="entry name" value="Aldolase_TIM"/>
</dbReference>
<keyword evidence="2" id="KW-0456">Lyase</keyword>
<reference evidence="3" key="2">
    <citation type="submission" date="2020-08" db="EMBL/GenBank/DDBJ databases">
        <title>Plant Genome Project.</title>
        <authorList>
            <person name="Zhang R.-G."/>
        </authorList>
    </citation>
    <scope>NUCLEOTIDE SEQUENCE</scope>
    <source>
        <strain evidence="3">Huo1</strain>
        <tissue evidence="3">Leaf</tissue>
    </source>
</reference>
<dbReference type="Proteomes" id="UP000298416">
    <property type="component" value="Unassembled WGS sequence"/>
</dbReference>
<name>A0A8X8YE58_SALSN</name>
<sequence length="130" mass="14036">MLEPVLDVVPIEKLAVQFHDIYGQALSNILLSLKILDKWFRLPDGLLHSGCPYAKGATGNVVTEDVAYMLNGLGVKVHVDLGKLIMAGDCISKHMGRPSSSKALISLSITLTNASKLKRFPVAVHGEKSL</sequence>
<dbReference type="InterPro" id="IPR043594">
    <property type="entry name" value="HMGL"/>
</dbReference>
<protein>
    <recommendedName>
        <fullName evidence="5">Hydroxymethylglutaryl-CoA lyase</fullName>
    </recommendedName>
</protein>
<dbReference type="GO" id="GO:0006552">
    <property type="term" value="P:L-leucine catabolic process"/>
    <property type="evidence" value="ECO:0007669"/>
    <property type="project" value="TreeGrafter"/>
</dbReference>
<dbReference type="AlphaFoldDB" id="A0A8X8YE58"/>
<organism evidence="3">
    <name type="scientific">Salvia splendens</name>
    <name type="common">Scarlet sage</name>
    <dbReference type="NCBI Taxonomy" id="180675"/>
    <lineage>
        <taxon>Eukaryota</taxon>
        <taxon>Viridiplantae</taxon>
        <taxon>Streptophyta</taxon>
        <taxon>Embryophyta</taxon>
        <taxon>Tracheophyta</taxon>
        <taxon>Spermatophyta</taxon>
        <taxon>Magnoliopsida</taxon>
        <taxon>eudicotyledons</taxon>
        <taxon>Gunneridae</taxon>
        <taxon>Pentapetalae</taxon>
        <taxon>asterids</taxon>
        <taxon>lamiids</taxon>
        <taxon>Lamiales</taxon>
        <taxon>Lamiaceae</taxon>
        <taxon>Nepetoideae</taxon>
        <taxon>Mentheae</taxon>
        <taxon>Salviinae</taxon>
        <taxon>Salvia</taxon>
        <taxon>Salvia subgen. Calosphace</taxon>
        <taxon>core Calosphace</taxon>
    </lineage>
</organism>
<evidence type="ECO:0000313" key="3">
    <source>
        <dbReference type="EMBL" id="KAG6430971.1"/>
    </source>
</evidence>
<dbReference type="PANTHER" id="PTHR42738">
    <property type="entry name" value="HYDROXYMETHYLGLUTARYL-COA LYASE"/>
    <property type="match status" value="1"/>
</dbReference>
<dbReference type="Gene3D" id="3.20.20.70">
    <property type="entry name" value="Aldolase class I"/>
    <property type="match status" value="1"/>
</dbReference>
<keyword evidence="1" id="KW-0479">Metal-binding</keyword>
<evidence type="ECO:0008006" key="5">
    <source>
        <dbReference type="Google" id="ProtNLM"/>
    </source>
</evidence>
<reference evidence="3" key="1">
    <citation type="submission" date="2018-01" db="EMBL/GenBank/DDBJ databases">
        <authorList>
            <person name="Mao J.F."/>
        </authorList>
    </citation>
    <scope>NUCLEOTIDE SEQUENCE</scope>
    <source>
        <strain evidence="3">Huo1</strain>
        <tissue evidence="3">Leaf</tissue>
    </source>
</reference>
<dbReference type="EMBL" id="PNBA02000003">
    <property type="protein sequence ID" value="KAG6430971.1"/>
    <property type="molecule type" value="Genomic_DNA"/>
</dbReference>
<proteinExistence type="predicted"/>
<evidence type="ECO:0000256" key="1">
    <source>
        <dbReference type="ARBA" id="ARBA00022723"/>
    </source>
</evidence>
<gene>
    <name evidence="3" type="ORF">SASPL_109045</name>
</gene>
<comment type="caution">
    <text evidence="3">The sequence shown here is derived from an EMBL/GenBank/DDBJ whole genome shotgun (WGS) entry which is preliminary data.</text>
</comment>